<dbReference type="InterPro" id="IPR056884">
    <property type="entry name" value="NPHP3-like_N"/>
</dbReference>
<name>A0A2J6Q4H9_9HELO</name>
<feature type="compositionally biased region" description="Acidic residues" evidence="2">
    <location>
        <begin position="242"/>
        <end position="259"/>
    </location>
</feature>
<dbReference type="STRING" id="1745343.A0A2J6Q4H9"/>
<dbReference type="Proteomes" id="UP000235672">
    <property type="component" value="Unassembled WGS sequence"/>
</dbReference>
<dbReference type="PANTHER" id="PTHR10039">
    <property type="entry name" value="AMELOGENIN"/>
    <property type="match status" value="1"/>
</dbReference>
<dbReference type="InterPro" id="IPR056693">
    <property type="entry name" value="DUF7791"/>
</dbReference>
<sequence length="1282" mass="145950">MLDPITAIGLAGNILTFIDYSTKVISTSIDIYASTSGSTQDTQTSDMIATQMKQFAAKLQPPDQTQLSGEEKALCKLAIECEGLAKRILDLLEKVKPRNLKSKSSSLVAGLKTKFYESERRKLGKQLVASAKDDSSKLQHLYDQLEHLQRGIARESYSPAAAAQLRSLLGMSEHAIELVIQHRILESLAFEGMYGRYETFDDDTDYEEDAEEYEDEEDADADAEDEDEDEDDFEDISNSSTEEADEEQINYEVEDEAEDEAKTVARESLLTWMSSGAGIFHVSGKLGSGKSTLMKYLCDHASTKQLLEQWAGSRQLVFTNFFFWKPGSTMQKSLAGLVRSLLHDVLRACPELTRDIFPDYWERIKSAPWHVQPHLSISNKDIRRAFSRIISDPSLYTNHCFCFFIDGLDEYEGTHQEDPKTLVDLLTNWTKNASTTVKICVSSREYNLFMNNFSAGQRIRLHILTKSDMTNYVVDKLRHIDREEDKMILAESIVENAEGIFVWVTLVVKRIREQIENGACLKTLKSELDAYPKELDSLFDHILNSLADADLRAAYQTFSIFIELKRNRLYLSLLSYSFLDDFTQDRGFALRKDVQFQSLTSEKRALRIELARKRLNACCKGLLETRKNLDEPASEIILITHRSISEFLSSRARKSQMEPYLKELNTVDAISQLTLAELWSRDAGDIIHYSHFDRLALALVSLRKEAKLDTAPYSFLNSLALAWRRHRDQGNFDHVGTFLAVVSNPGLTLWVTTVDKTYPPGAVNREKVTPLEAQRLRHPIFAAASCGNYEYILWELDRDPSNIPLFTPLRLMYCIFTIRSALEFEAEQQLLNVIDALHTHHGLCPSTVSNLFGTLLYPATQDNPEFSSHGNEAAEVTLWHHILLFHFLNFSNRSGRSLRLLLGYNAGCIIEKILEYEADPHFYLSITSSPRFRMRLVSRVQGERREQWFAHTMLFDLKVSDCENVSLADLVESWNFKNKLRILELIKINTLKIESAIAEENITLLKELTPYTPGMEELEDLEDAKELRLESNSEEIASAIDSSSKKLGLAGIFEFWSLKLGFSAGMSVAILILGEGSCGGDKSSVIWLSSNLYVEINCNETLDFLLVDNGTNISDSVDNRNQPGTFARKGEPTLEDAVSRTRLRSKVREMLYYPTRHLFLVLVSRPCTSRRIRHDLEAYIRWDLTTNFVRLEKTIYFGTVEDGMRTHICVEYHSHCASLLPDYVRSELGPMDTVRHTYMAGYTRSKVLEDNDPRIIKGCSVGQHGFYRKLSATWAGCRQVRS</sequence>
<feature type="domain" description="DUF7791" evidence="4">
    <location>
        <begin position="568"/>
        <end position="658"/>
    </location>
</feature>
<reference evidence="5 6" key="1">
    <citation type="submission" date="2016-05" db="EMBL/GenBank/DDBJ databases">
        <title>A degradative enzymes factory behind the ericoid mycorrhizal symbiosis.</title>
        <authorList>
            <consortium name="DOE Joint Genome Institute"/>
            <person name="Martino E."/>
            <person name="Morin E."/>
            <person name="Grelet G."/>
            <person name="Kuo A."/>
            <person name="Kohler A."/>
            <person name="Daghino S."/>
            <person name="Barry K."/>
            <person name="Choi C."/>
            <person name="Cichocki N."/>
            <person name="Clum A."/>
            <person name="Copeland A."/>
            <person name="Hainaut M."/>
            <person name="Haridas S."/>
            <person name="Labutti K."/>
            <person name="Lindquist E."/>
            <person name="Lipzen A."/>
            <person name="Khouja H.-R."/>
            <person name="Murat C."/>
            <person name="Ohm R."/>
            <person name="Olson A."/>
            <person name="Spatafora J."/>
            <person name="Veneault-Fourrey C."/>
            <person name="Henrissat B."/>
            <person name="Grigoriev I."/>
            <person name="Martin F."/>
            <person name="Perotto S."/>
        </authorList>
    </citation>
    <scope>NUCLEOTIDE SEQUENCE [LARGE SCALE GENOMIC DNA]</scope>
    <source>
        <strain evidence="5 6">UAMH 7357</strain>
    </source>
</reference>
<dbReference type="Gene3D" id="3.40.50.300">
    <property type="entry name" value="P-loop containing nucleotide triphosphate hydrolases"/>
    <property type="match status" value="1"/>
</dbReference>
<proteinExistence type="predicted"/>
<feature type="compositionally biased region" description="Acidic residues" evidence="2">
    <location>
        <begin position="200"/>
        <end position="235"/>
    </location>
</feature>
<feature type="domain" description="Nephrocystin 3-like N-terminal" evidence="3">
    <location>
        <begin position="266"/>
        <end position="444"/>
    </location>
</feature>
<dbReference type="InterPro" id="IPR027417">
    <property type="entry name" value="P-loop_NTPase"/>
</dbReference>
<keyword evidence="1" id="KW-0677">Repeat</keyword>
<dbReference type="EMBL" id="KZ613482">
    <property type="protein sequence ID" value="PMD21131.1"/>
    <property type="molecule type" value="Genomic_DNA"/>
</dbReference>
<dbReference type="Pfam" id="PF24883">
    <property type="entry name" value="NPHP3_N"/>
    <property type="match status" value="1"/>
</dbReference>
<dbReference type="PANTHER" id="PTHR10039:SF5">
    <property type="entry name" value="NACHT DOMAIN-CONTAINING PROTEIN"/>
    <property type="match status" value="1"/>
</dbReference>
<dbReference type="OrthoDB" id="443402at2759"/>
<dbReference type="SUPFAM" id="SSF52540">
    <property type="entry name" value="P-loop containing nucleoside triphosphate hydrolases"/>
    <property type="match status" value="1"/>
</dbReference>
<evidence type="ECO:0000259" key="4">
    <source>
        <dbReference type="Pfam" id="PF25053"/>
    </source>
</evidence>
<dbReference type="Pfam" id="PF25053">
    <property type="entry name" value="DUF7791"/>
    <property type="match status" value="1"/>
</dbReference>
<protein>
    <submittedName>
        <fullName evidence="5">Uncharacterized protein</fullName>
    </submittedName>
</protein>
<evidence type="ECO:0000313" key="5">
    <source>
        <dbReference type="EMBL" id="PMD21131.1"/>
    </source>
</evidence>
<gene>
    <name evidence="5" type="ORF">NA56DRAFT_703815</name>
</gene>
<evidence type="ECO:0000259" key="3">
    <source>
        <dbReference type="Pfam" id="PF24883"/>
    </source>
</evidence>
<accession>A0A2J6Q4H9</accession>
<organism evidence="5 6">
    <name type="scientific">Hyaloscypha hepaticicola</name>
    <dbReference type="NCBI Taxonomy" id="2082293"/>
    <lineage>
        <taxon>Eukaryota</taxon>
        <taxon>Fungi</taxon>
        <taxon>Dikarya</taxon>
        <taxon>Ascomycota</taxon>
        <taxon>Pezizomycotina</taxon>
        <taxon>Leotiomycetes</taxon>
        <taxon>Helotiales</taxon>
        <taxon>Hyaloscyphaceae</taxon>
        <taxon>Hyaloscypha</taxon>
    </lineage>
</organism>
<evidence type="ECO:0000256" key="1">
    <source>
        <dbReference type="ARBA" id="ARBA00022737"/>
    </source>
</evidence>
<evidence type="ECO:0000313" key="6">
    <source>
        <dbReference type="Proteomes" id="UP000235672"/>
    </source>
</evidence>
<keyword evidence="6" id="KW-1185">Reference proteome</keyword>
<evidence type="ECO:0000256" key="2">
    <source>
        <dbReference type="SAM" id="MobiDB-lite"/>
    </source>
</evidence>
<feature type="region of interest" description="Disordered" evidence="2">
    <location>
        <begin position="199"/>
        <end position="260"/>
    </location>
</feature>